<comment type="caution">
    <text evidence="8">The sequence shown here is derived from an EMBL/GenBank/DDBJ whole genome shotgun (WGS) entry which is preliminary data.</text>
</comment>
<protein>
    <submittedName>
        <fullName evidence="8">Two-component system response regulator</fullName>
    </submittedName>
</protein>
<dbReference type="GO" id="GO:0006355">
    <property type="term" value="P:regulation of DNA-templated transcription"/>
    <property type="evidence" value="ECO:0007669"/>
    <property type="project" value="InterPro"/>
</dbReference>
<evidence type="ECO:0000256" key="2">
    <source>
        <dbReference type="ARBA" id="ARBA00023015"/>
    </source>
</evidence>
<dbReference type="PATRIC" id="fig|1238180.3.peg.1330"/>
<dbReference type="InterPro" id="IPR001789">
    <property type="entry name" value="Sig_transdc_resp-reg_receiver"/>
</dbReference>
<keyword evidence="1 5" id="KW-0597">Phosphoprotein</keyword>
<dbReference type="PROSITE" id="PS50043">
    <property type="entry name" value="HTH_LUXR_2"/>
    <property type="match status" value="1"/>
</dbReference>
<keyword evidence="3" id="KW-0238">DNA-binding</keyword>
<dbReference type="SMART" id="SM00448">
    <property type="entry name" value="REC"/>
    <property type="match status" value="1"/>
</dbReference>
<dbReference type="PROSITE" id="PS50110">
    <property type="entry name" value="RESPONSE_REGULATORY"/>
    <property type="match status" value="1"/>
</dbReference>
<organism evidence="8 9">
    <name type="scientific">Amycolatopsis azurea DSM 43854</name>
    <dbReference type="NCBI Taxonomy" id="1238180"/>
    <lineage>
        <taxon>Bacteria</taxon>
        <taxon>Bacillati</taxon>
        <taxon>Actinomycetota</taxon>
        <taxon>Actinomycetes</taxon>
        <taxon>Pseudonocardiales</taxon>
        <taxon>Pseudonocardiaceae</taxon>
        <taxon>Amycolatopsis</taxon>
    </lineage>
</organism>
<evidence type="ECO:0000256" key="4">
    <source>
        <dbReference type="ARBA" id="ARBA00023163"/>
    </source>
</evidence>
<evidence type="ECO:0000256" key="5">
    <source>
        <dbReference type="PROSITE-ProRule" id="PRU00169"/>
    </source>
</evidence>
<dbReference type="InterPro" id="IPR039420">
    <property type="entry name" value="WalR-like"/>
</dbReference>
<evidence type="ECO:0000259" key="6">
    <source>
        <dbReference type="PROSITE" id="PS50043"/>
    </source>
</evidence>
<evidence type="ECO:0000313" key="8">
    <source>
        <dbReference type="EMBL" id="EMD29001.1"/>
    </source>
</evidence>
<keyword evidence="4" id="KW-0804">Transcription</keyword>
<evidence type="ECO:0000256" key="1">
    <source>
        <dbReference type="ARBA" id="ARBA00022553"/>
    </source>
</evidence>
<evidence type="ECO:0000259" key="7">
    <source>
        <dbReference type="PROSITE" id="PS50110"/>
    </source>
</evidence>
<dbReference type="CDD" id="cd06170">
    <property type="entry name" value="LuxR_C_like"/>
    <property type="match status" value="1"/>
</dbReference>
<reference evidence="8 9" key="1">
    <citation type="submission" date="2012-10" db="EMBL/GenBank/DDBJ databases">
        <title>Genome assembly of Amycolatopsis azurea DSM 43854.</title>
        <authorList>
            <person name="Khatri I."/>
            <person name="Kaur I."/>
            <person name="Subramanian S."/>
            <person name="Mayilraj S."/>
        </authorList>
    </citation>
    <scope>NUCLEOTIDE SEQUENCE [LARGE SCALE GENOMIC DNA]</scope>
    <source>
        <strain evidence="8 9">DSM 43854</strain>
    </source>
</reference>
<dbReference type="PRINTS" id="PR00038">
    <property type="entry name" value="HTHLUXR"/>
</dbReference>
<keyword evidence="2" id="KW-0805">Transcription regulation</keyword>
<dbReference type="PANTHER" id="PTHR43214:SF24">
    <property type="entry name" value="TRANSCRIPTIONAL REGULATORY PROTEIN NARL-RELATED"/>
    <property type="match status" value="1"/>
</dbReference>
<dbReference type="InterPro" id="IPR016032">
    <property type="entry name" value="Sig_transdc_resp-reg_C-effctor"/>
</dbReference>
<dbReference type="SMART" id="SM00421">
    <property type="entry name" value="HTH_LUXR"/>
    <property type="match status" value="1"/>
</dbReference>
<sequence>MAAGDHDPATVAIMTLRVLIVDDEPLLRAGLRSLLDNQPDLTVVGEAGDGGEVVDLVRRVNPDVVLMDVRMPGVDGIEATRRVLAGFPEPPKVLVITTFDNDDYVYDALLAGASGFLLKRARKEEFAHAIRTIAAGETLLFPDAIRRMVTARPAPSGLAPRPSSLTKRETEVLRLIATGKSNVDIAADLVISLETVKTHVGNIFGKLGAANRSQAVVFAYETGIVAPGHSLR</sequence>
<dbReference type="EMBL" id="ANMG01000007">
    <property type="protein sequence ID" value="EMD29001.1"/>
    <property type="molecule type" value="Genomic_DNA"/>
</dbReference>
<dbReference type="PANTHER" id="PTHR43214">
    <property type="entry name" value="TWO-COMPONENT RESPONSE REGULATOR"/>
    <property type="match status" value="1"/>
</dbReference>
<dbReference type="GO" id="GO:0003677">
    <property type="term" value="F:DNA binding"/>
    <property type="evidence" value="ECO:0007669"/>
    <property type="project" value="UniProtKB-KW"/>
</dbReference>
<dbReference type="Proteomes" id="UP000014137">
    <property type="component" value="Unassembled WGS sequence"/>
</dbReference>
<dbReference type="GO" id="GO:0000160">
    <property type="term" value="P:phosphorelay signal transduction system"/>
    <property type="evidence" value="ECO:0007669"/>
    <property type="project" value="InterPro"/>
</dbReference>
<evidence type="ECO:0000256" key="3">
    <source>
        <dbReference type="ARBA" id="ARBA00023125"/>
    </source>
</evidence>
<accession>M2QQS3</accession>
<feature type="domain" description="HTH luxR-type" evidence="6">
    <location>
        <begin position="158"/>
        <end position="223"/>
    </location>
</feature>
<dbReference type="Gene3D" id="3.40.50.2300">
    <property type="match status" value="1"/>
</dbReference>
<name>M2QQS3_9PSEU</name>
<dbReference type="PROSITE" id="PS00622">
    <property type="entry name" value="HTH_LUXR_1"/>
    <property type="match status" value="1"/>
</dbReference>
<proteinExistence type="predicted"/>
<dbReference type="CDD" id="cd17535">
    <property type="entry name" value="REC_NarL-like"/>
    <property type="match status" value="1"/>
</dbReference>
<evidence type="ECO:0000313" key="9">
    <source>
        <dbReference type="Proteomes" id="UP000014137"/>
    </source>
</evidence>
<dbReference type="InterPro" id="IPR058245">
    <property type="entry name" value="NreC/VraR/RcsB-like_REC"/>
</dbReference>
<dbReference type="Pfam" id="PF00072">
    <property type="entry name" value="Response_reg"/>
    <property type="match status" value="1"/>
</dbReference>
<dbReference type="SUPFAM" id="SSF52172">
    <property type="entry name" value="CheY-like"/>
    <property type="match status" value="1"/>
</dbReference>
<feature type="domain" description="Response regulatory" evidence="7">
    <location>
        <begin position="17"/>
        <end position="134"/>
    </location>
</feature>
<dbReference type="InterPro" id="IPR011006">
    <property type="entry name" value="CheY-like_superfamily"/>
</dbReference>
<gene>
    <name evidence="8" type="ORF">C791_6989</name>
</gene>
<dbReference type="AlphaFoldDB" id="M2QQS3"/>
<dbReference type="SUPFAM" id="SSF46894">
    <property type="entry name" value="C-terminal effector domain of the bipartite response regulators"/>
    <property type="match status" value="1"/>
</dbReference>
<feature type="modified residue" description="4-aspartylphosphate" evidence="5">
    <location>
        <position position="68"/>
    </location>
</feature>
<dbReference type="Pfam" id="PF00196">
    <property type="entry name" value="GerE"/>
    <property type="match status" value="1"/>
</dbReference>
<dbReference type="InterPro" id="IPR000792">
    <property type="entry name" value="Tscrpt_reg_LuxR_C"/>
</dbReference>